<reference evidence="2" key="1">
    <citation type="journal article" date="2017" name="Nature">
        <title>The sunflower genome provides insights into oil metabolism, flowering and Asterid evolution.</title>
        <authorList>
            <person name="Badouin H."/>
            <person name="Gouzy J."/>
            <person name="Grassa C.J."/>
            <person name="Murat F."/>
            <person name="Staton S.E."/>
            <person name="Cottret L."/>
            <person name="Lelandais-Briere C."/>
            <person name="Owens G.L."/>
            <person name="Carrere S."/>
            <person name="Mayjonade B."/>
            <person name="Legrand L."/>
            <person name="Gill N."/>
            <person name="Kane N.C."/>
            <person name="Bowers J.E."/>
            <person name="Hubner S."/>
            <person name="Bellec A."/>
            <person name="Berard A."/>
            <person name="Berges H."/>
            <person name="Blanchet N."/>
            <person name="Boniface M.C."/>
            <person name="Brunel D."/>
            <person name="Catrice O."/>
            <person name="Chaidir N."/>
            <person name="Claudel C."/>
            <person name="Donnadieu C."/>
            <person name="Faraut T."/>
            <person name="Fievet G."/>
            <person name="Helmstetter N."/>
            <person name="King M."/>
            <person name="Knapp S.J."/>
            <person name="Lai Z."/>
            <person name="Le Paslier M.C."/>
            <person name="Lippi Y."/>
            <person name="Lorenzon L."/>
            <person name="Mandel J.R."/>
            <person name="Marage G."/>
            <person name="Marchand G."/>
            <person name="Marquand E."/>
            <person name="Bret-Mestries E."/>
            <person name="Morien E."/>
            <person name="Nambeesan S."/>
            <person name="Nguyen T."/>
            <person name="Pegot-Espagnet P."/>
            <person name="Pouilly N."/>
            <person name="Raftis F."/>
            <person name="Sallet E."/>
            <person name="Schiex T."/>
            <person name="Thomas J."/>
            <person name="Vandecasteele C."/>
            <person name="Vares D."/>
            <person name="Vear F."/>
            <person name="Vautrin S."/>
            <person name="Crespi M."/>
            <person name="Mangin B."/>
            <person name="Burke J.M."/>
            <person name="Salse J."/>
            <person name="Munos S."/>
            <person name="Vincourt P."/>
            <person name="Rieseberg L.H."/>
            <person name="Langlade N.B."/>
        </authorList>
    </citation>
    <scope>NUCLEOTIDE SEQUENCE</scope>
    <source>
        <tissue evidence="2">Leaves</tissue>
    </source>
</reference>
<dbReference type="AlphaFoldDB" id="A0A9K3JSS5"/>
<keyword evidence="1" id="KW-0472">Membrane</keyword>
<accession>A0A9K3JSS5</accession>
<evidence type="ECO:0000256" key="1">
    <source>
        <dbReference type="SAM" id="Phobius"/>
    </source>
</evidence>
<dbReference type="EMBL" id="MNCJ02000316">
    <property type="protein sequence ID" value="KAF5820591.1"/>
    <property type="molecule type" value="Genomic_DNA"/>
</dbReference>
<feature type="transmembrane region" description="Helical" evidence="1">
    <location>
        <begin position="16"/>
        <end position="35"/>
    </location>
</feature>
<evidence type="ECO:0000313" key="2">
    <source>
        <dbReference type="EMBL" id="KAF5820591.1"/>
    </source>
</evidence>
<sequence>MLILSFLSFLDMSPTLFIYIHIYIYIYTFIIIYPINNNKVLPRLKYCNSQLPLPFPIDLSPITHVKALPE</sequence>
<keyword evidence="1" id="KW-1133">Transmembrane helix</keyword>
<reference evidence="2" key="2">
    <citation type="submission" date="2020-06" db="EMBL/GenBank/DDBJ databases">
        <title>Helianthus annuus Genome sequencing and assembly Release 2.</title>
        <authorList>
            <person name="Gouzy J."/>
            <person name="Langlade N."/>
            <person name="Munos S."/>
        </authorList>
    </citation>
    <scope>NUCLEOTIDE SEQUENCE</scope>
    <source>
        <tissue evidence="2">Leaves</tissue>
    </source>
</reference>
<organism evidence="2 3">
    <name type="scientific">Helianthus annuus</name>
    <name type="common">Common sunflower</name>
    <dbReference type="NCBI Taxonomy" id="4232"/>
    <lineage>
        <taxon>Eukaryota</taxon>
        <taxon>Viridiplantae</taxon>
        <taxon>Streptophyta</taxon>
        <taxon>Embryophyta</taxon>
        <taxon>Tracheophyta</taxon>
        <taxon>Spermatophyta</taxon>
        <taxon>Magnoliopsida</taxon>
        <taxon>eudicotyledons</taxon>
        <taxon>Gunneridae</taxon>
        <taxon>Pentapetalae</taxon>
        <taxon>asterids</taxon>
        <taxon>campanulids</taxon>
        <taxon>Asterales</taxon>
        <taxon>Asteraceae</taxon>
        <taxon>Asteroideae</taxon>
        <taxon>Heliantheae alliance</taxon>
        <taxon>Heliantheae</taxon>
        <taxon>Helianthus</taxon>
    </lineage>
</organism>
<proteinExistence type="predicted"/>
<dbReference type="Gramene" id="mRNA:HanXRQr2_Chr01g0003921">
    <property type="protein sequence ID" value="CDS:HanXRQr2_Chr01g0003921.1"/>
    <property type="gene ID" value="HanXRQr2_Chr01g0003921"/>
</dbReference>
<keyword evidence="3" id="KW-1185">Reference proteome</keyword>
<dbReference type="Proteomes" id="UP000215914">
    <property type="component" value="Unassembled WGS sequence"/>
</dbReference>
<keyword evidence="1" id="KW-0812">Transmembrane</keyword>
<gene>
    <name evidence="2" type="ORF">HanXRQr2_Chr01g0003921</name>
</gene>
<comment type="caution">
    <text evidence="2">The sequence shown here is derived from an EMBL/GenBank/DDBJ whole genome shotgun (WGS) entry which is preliminary data.</text>
</comment>
<name>A0A9K3JSS5_HELAN</name>
<protein>
    <submittedName>
        <fullName evidence="2">Uncharacterized protein</fullName>
    </submittedName>
</protein>
<evidence type="ECO:0000313" key="3">
    <source>
        <dbReference type="Proteomes" id="UP000215914"/>
    </source>
</evidence>